<gene>
    <name evidence="1" type="ORF">DBRI1063_LOCUS21017</name>
</gene>
<sequence>MSNPITTWIKTHMETYDDIERRMEDRVAENAILSVKTTDERHGPHRAHNFMRHERRVRGFNHFFFANSSLKGTEGGCANSFKAARYYMGRAADERDAILEKIAKE</sequence>
<name>A0A6S9CM33_9STRA</name>
<organism evidence="1">
    <name type="scientific">Ditylum brightwellii</name>
    <dbReference type="NCBI Taxonomy" id="49249"/>
    <lineage>
        <taxon>Eukaryota</taxon>
        <taxon>Sar</taxon>
        <taxon>Stramenopiles</taxon>
        <taxon>Ochrophyta</taxon>
        <taxon>Bacillariophyta</taxon>
        <taxon>Mediophyceae</taxon>
        <taxon>Lithodesmiophycidae</taxon>
        <taxon>Lithodesmiales</taxon>
        <taxon>Lithodesmiaceae</taxon>
        <taxon>Ditylum</taxon>
    </lineage>
</organism>
<evidence type="ECO:0000313" key="1">
    <source>
        <dbReference type="EMBL" id="CAD9349580.1"/>
    </source>
</evidence>
<dbReference type="EMBL" id="HBGN01032536">
    <property type="protein sequence ID" value="CAD9349580.1"/>
    <property type="molecule type" value="Transcribed_RNA"/>
</dbReference>
<proteinExistence type="predicted"/>
<accession>A0A6S9CM33</accession>
<protein>
    <submittedName>
        <fullName evidence="1">Uncharacterized protein</fullName>
    </submittedName>
</protein>
<dbReference type="AlphaFoldDB" id="A0A6S9CM33"/>
<reference evidence="1" key="1">
    <citation type="submission" date="2021-01" db="EMBL/GenBank/DDBJ databases">
        <authorList>
            <person name="Corre E."/>
            <person name="Pelletier E."/>
            <person name="Niang G."/>
            <person name="Scheremetjew M."/>
            <person name="Finn R."/>
            <person name="Kale V."/>
            <person name="Holt S."/>
            <person name="Cochrane G."/>
            <person name="Meng A."/>
            <person name="Brown T."/>
            <person name="Cohen L."/>
        </authorList>
    </citation>
    <scope>NUCLEOTIDE SEQUENCE</scope>
    <source>
        <strain evidence="1">Pop2</strain>
    </source>
</reference>